<evidence type="ECO:0000256" key="3">
    <source>
        <dbReference type="ARBA" id="ARBA00022475"/>
    </source>
</evidence>
<proteinExistence type="inferred from homology"/>
<comment type="caution">
    <text evidence="5">The sequence shown here is derived from an EMBL/GenBank/DDBJ whole genome shotgun (WGS) entry which is preliminary data.</text>
</comment>
<gene>
    <name evidence="5" type="ORF">H9876_01475</name>
</gene>
<comment type="subcellular location">
    <subcellularLocation>
        <location evidence="1">Cell membrane</location>
        <topology evidence="1">Multi-pass membrane protein</topology>
    </subcellularLocation>
</comment>
<evidence type="ECO:0000256" key="1">
    <source>
        <dbReference type="ARBA" id="ARBA00004651"/>
    </source>
</evidence>
<organism evidence="5 6">
    <name type="scientific">Candidatus Limosilactobacillus merdipullorum</name>
    <dbReference type="NCBI Taxonomy" id="2838653"/>
    <lineage>
        <taxon>Bacteria</taxon>
        <taxon>Bacillati</taxon>
        <taxon>Bacillota</taxon>
        <taxon>Bacilli</taxon>
        <taxon>Lactobacillales</taxon>
        <taxon>Lactobacillaceae</taxon>
        <taxon>Limosilactobacillus</taxon>
    </lineage>
</organism>
<keyword evidence="3" id="KW-0472">Membrane</keyword>
<reference evidence="5" key="1">
    <citation type="journal article" date="2021" name="PeerJ">
        <title>Extensive microbial diversity within the chicken gut microbiome revealed by metagenomics and culture.</title>
        <authorList>
            <person name="Gilroy R."/>
            <person name="Ravi A."/>
            <person name="Getino M."/>
            <person name="Pursley I."/>
            <person name="Horton D.L."/>
            <person name="Alikhan N.F."/>
            <person name="Baker D."/>
            <person name="Gharbi K."/>
            <person name="Hall N."/>
            <person name="Watson M."/>
            <person name="Adriaenssens E.M."/>
            <person name="Foster-Nyarko E."/>
            <person name="Jarju S."/>
            <person name="Secka A."/>
            <person name="Antonio M."/>
            <person name="Oren A."/>
            <person name="Chaudhuri R.R."/>
            <person name="La Ragione R."/>
            <person name="Hildebrand F."/>
            <person name="Pallen M.J."/>
        </authorList>
    </citation>
    <scope>NUCLEOTIDE SEQUENCE</scope>
    <source>
        <strain evidence="5">ChiHejej3B27-2180</strain>
    </source>
</reference>
<dbReference type="PANTHER" id="PTHR43294:SF21">
    <property type="entry name" value="CATION TRANSPORTING ATPASE"/>
    <property type="match status" value="1"/>
</dbReference>
<feature type="domain" description="P-type ATPase A" evidence="4">
    <location>
        <begin position="2"/>
        <end position="44"/>
    </location>
</feature>
<dbReference type="EMBL" id="DXGK01000025">
    <property type="protein sequence ID" value="HIW70040.1"/>
    <property type="molecule type" value="Genomic_DNA"/>
</dbReference>
<evidence type="ECO:0000313" key="6">
    <source>
        <dbReference type="Proteomes" id="UP000886878"/>
    </source>
</evidence>
<evidence type="ECO:0000256" key="2">
    <source>
        <dbReference type="ARBA" id="ARBA00005675"/>
    </source>
</evidence>
<dbReference type="GO" id="GO:0005886">
    <property type="term" value="C:plasma membrane"/>
    <property type="evidence" value="ECO:0007669"/>
    <property type="project" value="UniProtKB-SubCell"/>
</dbReference>
<dbReference type="Pfam" id="PF00122">
    <property type="entry name" value="E1-E2_ATPase"/>
    <property type="match status" value="1"/>
</dbReference>
<dbReference type="Gene3D" id="2.70.150.10">
    <property type="entry name" value="Calcium-transporting ATPase, cytoplasmic transduction domain A"/>
    <property type="match status" value="1"/>
</dbReference>
<dbReference type="AlphaFoldDB" id="A0A9D1QMG6"/>
<sequence length="44" mass="4810">MIRNGKEEKVLSTELVPGDIVLVEEGDDVPADMRVIEATSLQVN</sequence>
<name>A0A9D1QMG6_9LACO</name>
<dbReference type="SUPFAM" id="SSF81653">
    <property type="entry name" value="Calcium ATPase, transduction domain A"/>
    <property type="match status" value="1"/>
</dbReference>
<dbReference type="PANTHER" id="PTHR43294">
    <property type="entry name" value="SODIUM/POTASSIUM-TRANSPORTING ATPASE SUBUNIT ALPHA"/>
    <property type="match status" value="1"/>
</dbReference>
<protein>
    <recommendedName>
        <fullName evidence="4">P-type ATPase A domain-containing protein</fullName>
    </recommendedName>
</protein>
<accession>A0A9D1QMG6</accession>
<keyword evidence="3" id="KW-1003">Cell membrane</keyword>
<evidence type="ECO:0000313" key="5">
    <source>
        <dbReference type="EMBL" id="HIW70040.1"/>
    </source>
</evidence>
<dbReference type="InterPro" id="IPR059000">
    <property type="entry name" value="ATPase_P-type_domA"/>
</dbReference>
<comment type="similarity">
    <text evidence="2">Belongs to the cation transport ATPase (P-type) (TC 3.A.3) family. Type IIA subfamily.</text>
</comment>
<dbReference type="Proteomes" id="UP000886878">
    <property type="component" value="Unassembled WGS sequence"/>
</dbReference>
<dbReference type="InterPro" id="IPR050510">
    <property type="entry name" value="Cation_transp_ATPase_P-type"/>
</dbReference>
<dbReference type="InterPro" id="IPR008250">
    <property type="entry name" value="ATPase_P-typ_transduc_dom_A_sf"/>
</dbReference>
<evidence type="ECO:0000259" key="4">
    <source>
        <dbReference type="Pfam" id="PF00122"/>
    </source>
</evidence>
<reference evidence="5" key="2">
    <citation type="submission" date="2021-04" db="EMBL/GenBank/DDBJ databases">
        <authorList>
            <person name="Gilroy R."/>
        </authorList>
    </citation>
    <scope>NUCLEOTIDE SEQUENCE</scope>
    <source>
        <strain evidence="5">ChiHejej3B27-2180</strain>
    </source>
</reference>